<keyword evidence="3" id="KW-1185">Reference proteome</keyword>
<dbReference type="AlphaFoldDB" id="A0AAV1MSU7"/>
<reference evidence="2 3" key="1">
    <citation type="submission" date="2024-01" db="EMBL/GenBank/DDBJ databases">
        <authorList>
            <person name="Alioto T."/>
            <person name="Alioto T."/>
            <person name="Gomez Garrido J."/>
        </authorList>
    </citation>
    <scope>NUCLEOTIDE SEQUENCE [LARGE SCALE GENOMIC DNA]</scope>
</reference>
<dbReference type="EMBL" id="CAWUFR010000002">
    <property type="protein sequence ID" value="CAK6949933.1"/>
    <property type="molecule type" value="Genomic_DNA"/>
</dbReference>
<accession>A0AAV1MSU7</accession>
<feature type="region of interest" description="Disordered" evidence="1">
    <location>
        <begin position="240"/>
        <end position="285"/>
    </location>
</feature>
<evidence type="ECO:0000256" key="1">
    <source>
        <dbReference type="SAM" id="MobiDB-lite"/>
    </source>
</evidence>
<organism evidence="2 3">
    <name type="scientific">Scomber scombrus</name>
    <name type="common">Atlantic mackerel</name>
    <name type="synonym">Scomber vernalis</name>
    <dbReference type="NCBI Taxonomy" id="13677"/>
    <lineage>
        <taxon>Eukaryota</taxon>
        <taxon>Metazoa</taxon>
        <taxon>Chordata</taxon>
        <taxon>Craniata</taxon>
        <taxon>Vertebrata</taxon>
        <taxon>Euteleostomi</taxon>
        <taxon>Actinopterygii</taxon>
        <taxon>Neopterygii</taxon>
        <taxon>Teleostei</taxon>
        <taxon>Neoteleostei</taxon>
        <taxon>Acanthomorphata</taxon>
        <taxon>Pelagiaria</taxon>
        <taxon>Scombriformes</taxon>
        <taxon>Scombridae</taxon>
        <taxon>Scomber</taxon>
    </lineage>
</organism>
<feature type="compositionally biased region" description="Basic and acidic residues" evidence="1">
    <location>
        <begin position="253"/>
        <end position="264"/>
    </location>
</feature>
<gene>
    <name evidence="2" type="ORF">FSCOSCO3_A023022</name>
</gene>
<name>A0AAV1MSU7_SCOSC</name>
<protein>
    <submittedName>
        <fullName evidence="2">Uncharacterized protein</fullName>
    </submittedName>
</protein>
<sequence>MGMGKCGKHKMLHMDLCQQSVSCELLLLKKRHVPKTQYMSDSGSQWCETMSQRHTMQRKFRAKYTHTHTHIQYTLAMTDNSFRYMRCDKVGPIKDLRFGVWPGYCQPLGRKPAFCNRRLQAAEEKTNNTTLRIQSTVQFHFTSASVPRIGSGTYGQIPRPVDLMGIDQTLPGSHTALGLILLQLSIAIYSLEMLINSEKKSLFSHKCDDIALIGRGCVETFQVWTQTQRTEIYDWATSRRTESGPVRKSPRPQLREKSAREKEVNQQPRKDRKAKEMLEDERTRTRDRQNWEAFKTALNSSPSWPGFSALRQLRLHIHTMSPTLNILESIIKANEKSSDPEGPDSSALDS</sequence>
<feature type="compositionally biased region" description="Basic and acidic residues" evidence="1">
    <location>
        <begin position="273"/>
        <end position="285"/>
    </location>
</feature>
<comment type="caution">
    <text evidence="2">The sequence shown here is derived from an EMBL/GenBank/DDBJ whole genome shotgun (WGS) entry which is preliminary data.</text>
</comment>
<proteinExistence type="predicted"/>
<evidence type="ECO:0000313" key="2">
    <source>
        <dbReference type="EMBL" id="CAK6949933.1"/>
    </source>
</evidence>
<evidence type="ECO:0000313" key="3">
    <source>
        <dbReference type="Proteomes" id="UP001314229"/>
    </source>
</evidence>
<dbReference type="Proteomes" id="UP001314229">
    <property type="component" value="Unassembled WGS sequence"/>
</dbReference>